<dbReference type="EMBL" id="CP019082">
    <property type="protein sequence ID" value="APW64056.1"/>
    <property type="molecule type" value="Genomic_DNA"/>
</dbReference>
<organism evidence="1 2">
    <name type="scientific">Paludisphaera borealis</name>
    <dbReference type="NCBI Taxonomy" id="1387353"/>
    <lineage>
        <taxon>Bacteria</taxon>
        <taxon>Pseudomonadati</taxon>
        <taxon>Planctomycetota</taxon>
        <taxon>Planctomycetia</taxon>
        <taxon>Isosphaerales</taxon>
        <taxon>Isosphaeraceae</taxon>
        <taxon>Paludisphaera</taxon>
    </lineage>
</organism>
<dbReference type="Proteomes" id="UP000186309">
    <property type="component" value="Chromosome"/>
</dbReference>
<keyword evidence="2" id="KW-1185">Reference proteome</keyword>
<evidence type="ECO:0000313" key="2">
    <source>
        <dbReference type="Proteomes" id="UP000186309"/>
    </source>
</evidence>
<gene>
    <name evidence="1" type="ORF">BSF38_05646</name>
</gene>
<reference evidence="2" key="1">
    <citation type="submission" date="2016-12" db="EMBL/GenBank/DDBJ databases">
        <title>Comparative genomics of four Isosphaeraceae planctomycetes: a common pool of plasmids and glycoside hydrolase genes.</title>
        <authorList>
            <person name="Ivanova A."/>
        </authorList>
    </citation>
    <scope>NUCLEOTIDE SEQUENCE [LARGE SCALE GENOMIC DNA]</scope>
    <source>
        <strain evidence="2">PX4</strain>
    </source>
</reference>
<accession>A0A1U7CYS8</accession>
<evidence type="ECO:0000313" key="1">
    <source>
        <dbReference type="EMBL" id="APW64056.1"/>
    </source>
</evidence>
<dbReference type="AlphaFoldDB" id="A0A1U7CYS8"/>
<name>A0A1U7CYS8_9BACT</name>
<dbReference type="KEGG" id="pbor:BSF38_05646"/>
<protein>
    <submittedName>
        <fullName evidence="1">Uncharacterized protein</fullName>
    </submittedName>
</protein>
<dbReference type="OrthoDB" id="5567843at2"/>
<dbReference type="RefSeq" id="WP_076350339.1">
    <property type="nucleotide sequence ID" value="NZ_CP019082.1"/>
</dbReference>
<proteinExistence type="predicted"/>
<dbReference type="STRING" id="1387353.BSF38_05646"/>
<sequence length="241" mass="26670">MDSELLVEQKDDGRKLVEQLARDGFEVAAAFWILRHGRVSWELYIASPLVDGQNSNEAYRRLIPSIAKVPSKWVTISDLDLLNPENPIVKAAVEIRDRDPDGRAVTYEGGRLGDMAIQGAYIYPEIAPARLFFIVQYDRGDHTNEWNAKVEYVTSYENMRLRGAVGYSTATRDGDSPADPGGALVGALVEIDPKFVPFSPRDRQDILAVASRQARAAADGMFKSHHPEAVVESADEHCLAS</sequence>